<feature type="transmembrane region" description="Helical" evidence="7">
    <location>
        <begin position="182"/>
        <end position="203"/>
    </location>
</feature>
<dbReference type="Proteomes" id="UP000032427">
    <property type="component" value="Chromosome 2"/>
</dbReference>
<dbReference type="GO" id="GO:0005886">
    <property type="term" value="C:plasma membrane"/>
    <property type="evidence" value="ECO:0007669"/>
    <property type="project" value="UniProtKB-SubCell"/>
</dbReference>
<evidence type="ECO:0000256" key="3">
    <source>
        <dbReference type="ARBA" id="ARBA00022475"/>
    </source>
</evidence>
<organism evidence="8 9">
    <name type="scientific">Aliivibrio wodanis</name>
    <dbReference type="NCBI Taxonomy" id="80852"/>
    <lineage>
        <taxon>Bacteria</taxon>
        <taxon>Pseudomonadati</taxon>
        <taxon>Pseudomonadota</taxon>
        <taxon>Gammaproteobacteria</taxon>
        <taxon>Vibrionales</taxon>
        <taxon>Vibrionaceae</taxon>
        <taxon>Aliivibrio</taxon>
    </lineage>
</organism>
<keyword evidence="6 7" id="KW-0472">Membrane</keyword>
<dbReference type="AlphaFoldDB" id="A0A090ID30"/>
<feature type="transmembrane region" description="Helical" evidence="7">
    <location>
        <begin position="6"/>
        <end position="27"/>
    </location>
</feature>
<evidence type="ECO:0000313" key="9">
    <source>
        <dbReference type="Proteomes" id="UP000032427"/>
    </source>
</evidence>
<feature type="transmembrane region" description="Helical" evidence="7">
    <location>
        <begin position="136"/>
        <end position="161"/>
    </location>
</feature>
<protein>
    <submittedName>
        <fullName evidence="8">ABC transporter, permease component</fullName>
    </submittedName>
</protein>
<dbReference type="OrthoDB" id="9778389at2"/>
<dbReference type="GeneID" id="28543076"/>
<dbReference type="KEGG" id="awd:AWOD_II_0824"/>
<proteinExistence type="inferred from homology"/>
<name>A0A090ID30_9GAMM</name>
<comment type="subcellular location">
    <subcellularLocation>
        <location evidence="1">Cell inner membrane</location>
        <topology evidence="1">Multi-pass membrane protein</topology>
    </subcellularLocation>
</comment>
<reference evidence="9" key="1">
    <citation type="submission" date="2014-09" db="EMBL/GenBank/DDBJ databases">
        <authorList>
            <person name="Hjerde E."/>
        </authorList>
    </citation>
    <scope>NUCLEOTIDE SEQUENCE [LARGE SCALE GENOMIC DNA]</scope>
    <source>
        <strain evidence="9">06/09/139</strain>
    </source>
</reference>
<feature type="transmembrane region" description="Helical" evidence="7">
    <location>
        <begin position="62"/>
        <end position="81"/>
    </location>
</feature>
<feature type="transmembrane region" description="Helical" evidence="7">
    <location>
        <begin position="235"/>
        <end position="257"/>
    </location>
</feature>
<keyword evidence="9" id="KW-1185">Reference proteome</keyword>
<dbReference type="PATRIC" id="fig|80852.17.peg.3610"/>
<evidence type="ECO:0000256" key="1">
    <source>
        <dbReference type="ARBA" id="ARBA00004429"/>
    </source>
</evidence>
<feature type="transmembrane region" description="Helical" evidence="7">
    <location>
        <begin position="88"/>
        <end position="107"/>
    </location>
</feature>
<dbReference type="STRING" id="80852.AWOD_II_0824"/>
<accession>A0A090ID30</accession>
<keyword evidence="4 7" id="KW-0812">Transmembrane</keyword>
<evidence type="ECO:0000256" key="2">
    <source>
        <dbReference type="ARBA" id="ARBA00007942"/>
    </source>
</evidence>
<keyword evidence="5 7" id="KW-1133">Transmembrane helix</keyword>
<dbReference type="EMBL" id="LN554847">
    <property type="protein sequence ID" value="CED57449.1"/>
    <property type="molecule type" value="Genomic_DNA"/>
</dbReference>
<sequence length="295" mass="31527">MSTYVVWGAIEIGLIYAIVAIGVFLTFNVLKFPDLTVDASFPIGAAVVSSTILLGINPWFATLLAVFASSFVGLITGLLTIRLGIVNILASILTMIAAYSINIRIMGKPNIALFTEDTIFSALEHLDMDVIYLRPLLVTILTLVIAIFVIRLLTSDFGLALRATGINPKLVRSLGSNPKAHTYFLLMLSNGLVGLGGAVFAQANGFADVNSGIGTIVVGLAAVYIGKAMIKTRSLWVVILAIIAGSIIYRFIIAIALNSSSLGLQASDLNFITAIMVVIALMFPKIKLKCQLKYD</sequence>
<comment type="similarity">
    <text evidence="2">Belongs to the binding-protein-dependent transport system permease family. AraH/RbsC subfamily.</text>
</comment>
<dbReference type="GO" id="GO:0022857">
    <property type="term" value="F:transmembrane transporter activity"/>
    <property type="evidence" value="ECO:0007669"/>
    <property type="project" value="InterPro"/>
</dbReference>
<dbReference type="InterPro" id="IPR001851">
    <property type="entry name" value="ABC_transp_permease"/>
</dbReference>
<feature type="transmembrane region" description="Helical" evidence="7">
    <location>
        <begin position="269"/>
        <end position="286"/>
    </location>
</feature>
<evidence type="ECO:0000256" key="4">
    <source>
        <dbReference type="ARBA" id="ARBA00022692"/>
    </source>
</evidence>
<dbReference type="CDD" id="cd06574">
    <property type="entry name" value="TM_PBP1_branched-chain-AA_like"/>
    <property type="match status" value="1"/>
</dbReference>
<gene>
    <name evidence="8" type="ORF">AWOD_II_0824</name>
</gene>
<evidence type="ECO:0000256" key="7">
    <source>
        <dbReference type="SAM" id="Phobius"/>
    </source>
</evidence>
<dbReference type="HOGENOM" id="CLU_067296_0_0_6"/>
<keyword evidence="3" id="KW-1003">Cell membrane</keyword>
<evidence type="ECO:0000256" key="6">
    <source>
        <dbReference type="ARBA" id="ARBA00023136"/>
    </source>
</evidence>
<evidence type="ECO:0000256" key="5">
    <source>
        <dbReference type="ARBA" id="ARBA00022989"/>
    </source>
</evidence>
<feature type="transmembrane region" description="Helical" evidence="7">
    <location>
        <begin position="209"/>
        <end position="226"/>
    </location>
</feature>
<dbReference type="Pfam" id="PF02653">
    <property type="entry name" value="BPD_transp_2"/>
    <property type="match status" value="1"/>
</dbReference>
<dbReference type="PANTHER" id="PTHR32196">
    <property type="entry name" value="ABC TRANSPORTER PERMEASE PROTEIN YPHD-RELATED-RELATED"/>
    <property type="match status" value="1"/>
</dbReference>
<evidence type="ECO:0000313" key="8">
    <source>
        <dbReference type="EMBL" id="CED57449.1"/>
    </source>
</evidence>
<dbReference type="PANTHER" id="PTHR32196:SF69">
    <property type="entry name" value="BRANCHED-CHAIN AMINO ACID TRANSPORT SYSTEM, PERMEASE PROTEIN"/>
    <property type="match status" value="1"/>
</dbReference>